<dbReference type="Gene3D" id="1.10.357.10">
    <property type="entry name" value="Tetracycline Repressor, domain 2"/>
    <property type="match status" value="1"/>
</dbReference>
<dbReference type="GO" id="GO:0006355">
    <property type="term" value="P:regulation of DNA-templated transcription"/>
    <property type="evidence" value="ECO:0007669"/>
    <property type="project" value="UniProtKB-ARBA"/>
</dbReference>
<dbReference type="SUPFAM" id="SSF46689">
    <property type="entry name" value="Homeodomain-like"/>
    <property type="match status" value="1"/>
</dbReference>
<evidence type="ECO:0000256" key="2">
    <source>
        <dbReference type="PROSITE-ProRule" id="PRU00335"/>
    </source>
</evidence>
<evidence type="ECO:0000259" key="3">
    <source>
        <dbReference type="PROSITE" id="PS50977"/>
    </source>
</evidence>
<dbReference type="STRING" id="494026.PGLA_02490"/>
<dbReference type="InterPro" id="IPR023772">
    <property type="entry name" value="DNA-bd_HTH_TetR-type_CS"/>
</dbReference>
<dbReference type="GO" id="GO:0003677">
    <property type="term" value="F:DNA binding"/>
    <property type="evidence" value="ECO:0007669"/>
    <property type="project" value="UniProtKB-UniRule"/>
</dbReference>
<dbReference type="OrthoDB" id="9812484at2"/>
<dbReference type="PANTHER" id="PTHR30055">
    <property type="entry name" value="HTH-TYPE TRANSCRIPTIONAL REGULATOR RUTR"/>
    <property type="match status" value="1"/>
</dbReference>
<dbReference type="RefSeq" id="WP_068528149.1">
    <property type="nucleotide sequence ID" value="NZ_LVJH01000002.1"/>
</dbReference>
<dbReference type="PANTHER" id="PTHR30055:SF232">
    <property type="entry name" value="TRANSCRIPTIONAL REGULATOR, TETR FAMILY"/>
    <property type="match status" value="1"/>
</dbReference>
<reference evidence="4 5" key="1">
    <citation type="submission" date="2016-03" db="EMBL/GenBank/DDBJ databases">
        <title>Draft genome sequence of Paenibacillus glacialis DSM 22343.</title>
        <authorList>
            <person name="Shin S.-K."/>
            <person name="Yi H."/>
        </authorList>
    </citation>
    <scope>NUCLEOTIDE SEQUENCE [LARGE SCALE GENOMIC DNA]</scope>
    <source>
        <strain evidence="4 5">DSM 22343</strain>
    </source>
</reference>
<proteinExistence type="predicted"/>
<dbReference type="InterPro" id="IPR050109">
    <property type="entry name" value="HTH-type_TetR-like_transc_reg"/>
</dbReference>
<keyword evidence="5" id="KW-1185">Reference proteome</keyword>
<organism evidence="4 5">
    <name type="scientific">Paenibacillus glacialis</name>
    <dbReference type="NCBI Taxonomy" id="494026"/>
    <lineage>
        <taxon>Bacteria</taxon>
        <taxon>Bacillati</taxon>
        <taxon>Bacillota</taxon>
        <taxon>Bacilli</taxon>
        <taxon>Bacillales</taxon>
        <taxon>Paenibacillaceae</taxon>
        <taxon>Paenibacillus</taxon>
    </lineage>
</organism>
<gene>
    <name evidence="4" type="ORF">PGLA_02490</name>
</gene>
<dbReference type="InterPro" id="IPR009057">
    <property type="entry name" value="Homeodomain-like_sf"/>
</dbReference>
<feature type="DNA-binding region" description="H-T-H motif" evidence="2">
    <location>
        <begin position="27"/>
        <end position="46"/>
    </location>
</feature>
<name>A0A168P0D1_9BACL</name>
<dbReference type="Proteomes" id="UP000076967">
    <property type="component" value="Unassembled WGS sequence"/>
</dbReference>
<feature type="domain" description="HTH tetR-type" evidence="3">
    <location>
        <begin position="4"/>
        <end position="64"/>
    </location>
</feature>
<dbReference type="PROSITE" id="PS50977">
    <property type="entry name" value="HTH_TETR_2"/>
    <property type="match status" value="1"/>
</dbReference>
<dbReference type="EMBL" id="LVJH01000002">
    <property type="protein sequence ID" value="OAB46267.1"/>
    <property type="molecule type" value="Genomic_DNA"/>
</dbReference>
<dbReference type="InterPro" id="IPR036271">
    <property type="entry name" value="Tet_transcr_reg_TetR-rel_C_sf"/>
</dbReference>
<accession>A0A168P0D1</accession>
<protein>
    <submittedName>
        <fullName evidence="4">TetR family transcriptional regulator</fullName>
    </submittedName>
</protein>
<comment type="caution">
    <text evidence="4">The sequence shown here is derived from an EMBL/GenBank/DDBJ whole genome shotgun (WGS) entry which is preliminary data.</text>
</comment>
<sequence length="197" mass="23004">MAVTDRRKQVLTSAAQSFATFGYKATTMDQVAKIANVGKGTIYTFFANKEELFDEILYGAILDMKKIAEREISRDREFFNNLYRVLDRLLEFRREHELFIKLSHEVRDFGTPQALEALDKVENVILEYMERELKIALDNKEIKPCDPQIVANVILRLYITLTTESRKSSEALNKEQIKHYFRLFLSEGLAEVRELNK</sequence>
<dbReference type="InterPro" id="IPR001647">
    <property type="entry name" value="HTH_TetR"/>
</dbReference>
<dbReference type="AlphaFoldDB" id="A0A168P0D1"/>
<evidence type="ECO:0000313" key="4">
    <source>
        <dbReference type="EMBL" id="OAB46267.1"/>
    </source>
</evidence>
<keyword evidence="1 2" id="KW-0238">DNA-binding</keyword>
<evidence type="ECO:0000256" key="1">
    <source>
        <dbReference type="ARBA" id="ARBA00023125"/>
    </source>
</evidence>
<evidence type="ECO:0000313" key="5">
    <source>
        <dbReference type="Proteomes" id="UP000076967"/>
    </source>
</evidence>
<dbReference type="PRINTS" id="PR00455">
    <property type="entry name" value="HTHTETR"/>
</dbReference>
<dbReference type="Pfam" id="PF00440">
    <property type="entry name" value="TetR_N"/>
    <property type="match status" value="1"/>
</dbReference>
<dbReference type="PROSITE" id="PS01081">
    <property type="entry name" value="HTH_TETR_1"/>
    <property type="match status" value="1"/>
</dbReference>
<dbReference type="SUPFAM" id="SSF48498">
    <property type="entry name" value="Tetracyclin repressor-like, C-terminal domain"/>
    <property type="match status" value="1"/>
</dbReference>